<dbReference type="EMBL" id="ML208367">
    <property type="protein sequence ID" value="TFK67761.1"/>
    <property type="molecule type" value="Genomic_DNA"/>
</dbReference>
<keyword evidence="1" id="KW-0378">Hydrolase</keyword>
<dbReference type="Proteomes" id="UP000308600">
    <property type="component" value="Unassembled WGS sequence"/>
</dbReference>
<organism evidence="1 2">
    <name type="scientific">Pluteus cervinus</name>
    <dbReference type="NCBI Taxonomy" id="181527"/>
    <lineage>
        <taxon>Eukaryota</taxon>
        <taxon>Fungi</taxon>
        <taxon>Dikarya</taxon>
        <taxon>Basidiomycota</taxon>
        <taxon>Agaricomycotina</taxon>
        <taxon>Agaricomycetes</taxon>
        <taxon>Agaricomycetidae</taxon>
        <taxon>Agaricales</taxon>
        <taxon>Pluteineae</taxon>
        <taxon>Pluteaceae</taxon>
        <taxon>Pluteus</taxon>
    </lineage>
</organism>
<protein>
    <submittedName>
        <fullName evidence="1">P-loop containing nucleoside triphosphate hydrolase protein</fullName>
    </submittedName>
</protein>
<reference evidence="1 2" key="1">
    <citation type="journal article" date="2019" name="Nat. Ecol. Evol.">
        <title>Megaphylogeny resolves global patterns of mushroom evolution.</title>
        <authorList>
            <person name="Varga T."/>
            <person name="Krizsan K."/>
            <person name="Foldi C."/>
            <person name="Dima B."/>
            <person name="Sanchez-Garcia M."/>
            <person name="Sanchez-Ramirez S."/>
            <person name="Szollosi G.J."/>
            <person name="Szarkandi J.G."/>
            <person name="Papp V."/>
            <person name="Albert L."/>
            <person name="Andreopoulos W."/>
            <person name="Angelini C."/>
            <person name="Antonin V."/>
            <person name="Barry K.W."/>
            <person name="Bougher N.L."/>
            <person name="Buchanan P."/>
            <person name="Buyck B."/>
            <person name="Bense V."/>
            <person name="Catcheside P."/>
            <person name="Chovatia M."/>
            <person name="Cooper J."/>
            <person name="Damon W."/>
            <person name="Desjardin D."/>
            <person name="Finy P."/>
            <person name="Geml J."/>
            <person name="Haridas S."/>
            <person name="Hughes K."/>
            <person name="Justo A."/>
            <person name="Karasinski D."/>
            <person name="Kautmanova I."/>
            <person name="Kiss B."/>
            <person name="Kocsube S."/>
            <person name="Kotiranta H."/>
            <person name="LaButti K.M."/>
            <person name="Lechner B.E."/>
            <person name="Liimatainen K."/>
            <person name="Lipzen A."/>
            <person name="Lukacs Z."/>
            <person name="Mihaltcheva S."/>
            <person name="Morgado L.N."/>
            <person name="Niskanen T."/>
            <person name="Noordeloos M.E."/>
            <person name="Ohm R.A."/>
            <person name="Ortiz-Santana B."/>
            <person name="Ovrebo C."/>
            <person name="Racz N."/>
            <person name="Riley R."/>
            <person name="Savchenko A."/>
            <person name="Shiryaev A."/>
            <person name="Soop K."/>
            <person name="Spirin V."/>
            <person name="Szebenyi C."/>
            <person name="Tomsovsky M."/>
            <person name="Tulloss R.E."/>
            <person name="Uehling J."/>
            <person name="Grigoriev I.V."/>
            <person name="Vagvolgyi C."/>
            <person name="Papp T."/>
            <person name="Martin F.M."/>
            <person name="Miettinen O."/>
            <person name="Hibbett D.S."/>
            <person name="Nagy L.G."/>
        </authorList>
    </citation>
    <scope>NUCLEOTIDE SEQUENCE [LARGE SCALE GENOMIC DNA]</scope>
    <source>
        <strain evidence="1 2">NL-1719</strain>
    </source>
</reference>
<proteinExistence type="predicted"/>
<keyword evidence="2" id="KW-1185">Reference proteome</keyword>
<gene>
    <name evidence="1" type="ORF">BDN72DRAFT_822033</name>
</gene>
<evidence type="ECO:0000313" key="1">
    <source>
        <dbReference type="EMBL" id="TFK67761.1"/>
    </source>
</evidence>
<accession>A0ACD3APV4</accession>
<name>A0ACD3APV4_9AGAR</name>
<evidence type="ECO:0000313" key="2">
    <source>
        <dbReference type="Proteomes" id="UP000308600"/>
    </source>
</evidence>
<sequence length="741" mass="81220">MNSSTQQRKRKASKPPTVKFGTAPPGDYPAKRFDPFTAFADVKAPGPSTAPASTSTSRNASKPKSRAKGPAPKARPKGKGKEHHRLWVDIYEPTTEAELAVHVKKVEDIRRWLLEAFEGGPSKKLVKYRRVLALTGPAGAGKTATLKILAKDLDFEILEWRSSMAENYSSSSAFGGADIMEGGSWGEDMPAYESMFTKFRIFLQRAISCQNVFGPASSIPRSSESSKAKPSRHIILLEDLPNVLHAQTQAQFHEVLQSLVASPPSSPPVPVILIVSDAGLRGEAGDEGMMMGGGQKWGRSRGGRASNSADGKTGGWGGESDGVVDIRTVLPKAMLTGPFVTQISFNPVAPTLMQRALQSILTRHVKASGTALTISQTRDLVSAVVDSSSGDIRSAVMSLQFACAKRPTDGPTKGKKAKSADKDAAMTLLGVMAKREQSLALFHLLGKVLYNKRKGDPPSISLTARDKQKEQELDASLPNQPPLPFYFKDHERRPSRVNVDTLYADSPIDSSLFSLYVHQNYPQFCNELEEIESVGEWLSWVDSSGGEAWYQSTPHQFYVLTLGTLHSLPSPVERRSQNIGKPEWFDKWKKEKDAWDGVRDVQNWLQLGWDKASSSRIRQDQDDVAGVELSRHWNRTEIALELGGILKAYDNNAAFSQTDSVSFRPPPHSHKLFSRMAFVRDQKGHGAAGGTRNHTNEEDLAVEPLEGDEEAYDVAAAGAFDHAKVEAQSGGWLLNDEIEEF</sequence>